<dbReference type="EMBL" id="FQUG01000005">
    <property type="protein sequence ID" value="SHE88591.1"/>
    <property type="molecule type" value="Genomic_DNA"/>
</dbReference>
<dbReference type="Proteomes" id="UP000184404">
    <property type="component" value="Unassembled WGS sequence"/>
</dbReference>
<accession>A0A1M4X574</accession>
<proteinExistence type="predicted"/>
<name>A0A1M4X574_9FIRM</name>
<dbReference type="STRING" id="1123243.SAMN02745190_01350"/>
<gene>
    <name evidence="2" type="ORF">SAMN02745190_01350</name>
</gene>
<protein>
    <submittedName>
        <fullName evidence="2">Uncharacterized protein</fullName>
    </submittedName>
</protein>
<keyword evidence="3" id="KW-1185">Reference proteome</keyword>
<dbReference type="RefSeq" id="WP_200796012.1">
    <property type="nucleotide sequence ID" value="NZ_FQUG01000005.1"/>
</dbReference>
<dbReference type="AlphaFoldDB" id="A0A1M4X574"/>
<evidence type="ECO:0000313" key="2">
    <source>
        <dbReference type="EMBL" id="SHE88591.1"/>
    </source>
</evidence>
<evidence type="ECO:0000313" key="3">
    <source>
        <dbReference type="Proteomes" id="UP000184404"/>
    </source>
</evidence>
<evidence type="ECO:0000256" key="1">
    <source>
        <dbReference type="SAM" id="MobiDB-lite"/>
    </source>
</evidence>
<reference evidence="2 3" key="1">
    <citation type="submission" date="2016-11" db="EMBL/GenBank/DDBJ databases">
        <authorList>
            <person name="Jaros S."/>
            <person name="Januszkiewicz K."/>
            <person name="Wedrychowicz H."/>
        </authorList>
    </citation>
    <scope>NUCLEOTIDE SEQUENCE [LARGE SCALE GENOMIC DNA]</scope>
    <source>
        <strain evidence="2 3">DSM 10502</strain>
    </source>
</reference>
<organism evidence="2 3">
    <name type="scientific">Schwartzia succinivorans DSM 10502</name>
    <dbReference type="NCBI Taxonomy" id="1123243"/>
    <lineage>
        <taxon>Bacteria</taxon>
        <taxon>Bacillati</taxon>
        <taxon>Bacillota</taxon>
        <taxon>Negativicutes</taxon>
        <taxon>Selenomonadales</taxon>
        <taxon>Selenomonadaceae</taxon>
        <taxon>Schwartzia</taxon>
    </lineage>
</organism>
<feature type="region of interest" description="Disordered" evidence="1">
    <location>
        <begin position="42"/>
        <end position="68"/>
    </location>
</feature>
<sequence>MSVMGISGSGVNWGYSWQQNGYGSNTSDPLAYGQDALNPMAQGEEERQGPILNSGSTEKAMGRKSSPAECQTCKNRKYQDGSNEMVSFKAAGHIAPSNAAAVVMGHEQEHVSNAYQKAANNNGEVVRASVRLKTDVCPECGRTYISGGETSTQIRYYNESNPYQKDMKESDADNKYRGMNVDIAA</sequence>